<comment type="catalytic activity">
    <reaction evidence="1">
        <text>dTDP-alpha-D-glucose = dTDP-4-dehydro-6-deoxy-alpha-D-glucose + H2O</text>
        <dbReference type="Rhea" id="RHEA:17221"/>
        <dbReference type="ChEBI" id="CHEBI:15377"/>
        <dbReference type="ChEBI" id="CHEBI:57477"/>
        <dbReference type="ChEBI" id="CHEBI:57649"/>
        <dbReference type="EC" id="4.2.1.46"/>
    </reaction>
</comment>
<dbReference type="AlphaFoldDB" id="A0A7Y6M5X4"/>
<accession>A0A7Y6M5X4</accession>
<feature type="domain" description="NAD(P)-binding" evidence="8">
    <location>
        <begin position="4"/>
        <end position="306"/>
    </location>
</feature>
<dbReference type="EC" id="4.2.1.46" evidence="4"/>
<evidence type="ECO:0000313" key="10">
    <source>
        <dbReference type="Proteomes" id="UP000586042"/>
    </source>
</evidence>
<proteinExistence type="inferred from homology"/>
<comment type="cofactor">
    <cofactor evidence="2">
        <name>NAD(+)</name>
        <dbReference type="ChEBI" id="CHEBI:57540"/>
    </cofactor>
</comment>
<dbReference type="CDD" id="cd05246">
    <property type="entry name" value="dTDP_GD_SDR_e"/>
    <property type="match status" value="1"/>
</dbReference>
<evidence type="ECO:0000256" key="2">
    <source>
        <dbReference type="ARBA" id="ARBA00001911"/>
    </source>
</evidence>
<keyword evidence="6" id="KW-0520">NAD</keyword>
<sequence length="318" mass="34371">MRILVTGAAGFIGSAYVRNLLGGAYPGWDDAEVTVLDALTYAGDVANLEPVLLHRRLTFVRGDIADPGLVSRLMPGHDLVVNFAAESHVDRSIAAADRFVRTNVAGVETLLRAALDAGVPTFVQVSTDEVYGSIDAGSWAEDSPLRPNSPYAASKAAGDLMALAHARTHGMDVRVTRCGNTYGPRQYPEKIIPLFVTNLLAGRPVPLYGDGGNAREWIHVDDHCRGVHQVVEKGVAGEVYHIGGGTELTNRELTAMLLRACGAGPDLVRHVADRPGHDRRYSLDDSKLRGLGYRPLVPFEEGLAETVAWYRTRHEGDT</sequence>
<dbReference type="InterPro" id="IPR016040">
    <property type="entry name" value="NAD(P)-bd_dom"/>
</dbReference>
<dbReference type="NCBIfam" id="TIGR01181">
    <property type="entry name" value="dTDP_gluc_dehyt"/>
    <property type="match status" value="1"/>
</dbReference>
<dbReference type="Gene3D" id="3.40.50.720">
    <property type="entry name" value="NAD(P)-binding Rossmann-like Domain"/>
    <property type="match status" value="1"/>
</dbReference>
<organism evidence="9 10">
    <name type="scientific">Nonomuraea montanisoli</name>
    <dbReference type="NCBI Taxonomy" id="2741721"/>
    <lineage>
        <taxon>Bacteria</taxon>
        <taxon>Bacillati</taxon>
        <taxon>Actinomycetota</taxon>
        <taxon>Actinomycetes</taxon>
        <taxon>Streptosporangiales</taxon>
        <taxon>Streptosporangiaceae</taxon>
        <taxon>Nonomuraea</taxon>
    </lineage>
</organism>
<dbReference type="EMBL" id="JABWGN010000010">
    <property type="protein sequence ID" value="NUW34759.1"/>
    <property type="molecule type" value="Genomic_DNA"/>
</dbReference>
<evidence type="ECO:0000256" key="3">
    <source>
        <dbReference type="ARBA" id="ARBA00008178"/>
    </source>
</evidence>
<dbReference type="InterPro" id="IPR036291">
    <property type="entry name" value="NAD(P)-bd_dom_sf"/>
</dbReference>
<comment type="similarity">
    <text evidence="3">Belongs to the NAD(P)-dependent epimerase/dehydratase family. dTDP-glucose dehydratase subfamily.</text>
</comment>
<dbReference type="GO" id="GO:0009225">
    <property type="term" value="P:nucleotide-sugar metabolic process"/>
    <property type="evidence" value="ECO:0007669"/>
    <property type="project" value="InterPro"/>
</dbReference>
<dbReference type="Pfam" id="PF16363">
    <property type="entry name" value="GDP_Man_Dehyd"/>
    <property type="match status" value="1"/>
</dbReference>
<evidence type="ECO:0000256" key="1">
    <source>
        <dbReference type="ARBA" id="ARBA00001539"/>
    </source>
</evidence>
<name>A0A7Y6M5X4_9ACTN</name>
<evidence type="ECO:0000256" key="4">
    <source>
        <dbReference type="ARBA" id="ARBA00011990"/>
    </source>
</evidence>
<protein>
    <recommendedName>
        <fullName evidence="5">dTDP-glucose 4,6-dehydratase</fullName>
        <ecNumber evidence="4">4.2.1.46</ecNumber>
    </recommendedName>
</protein>
<evidence type="ECO:0000256" key="6">
    <source>
        <dbReference type="ARBA" id="ARBA00023027"/>
    </source>
</evidence>
<evidence type="ECO:0000313" key="9">
    <source>
        <dbReference type="EMBL" id="NUW34759.1"/>
    </source>
</evidence>
<evidence type="ECO:0000256" key="5">
    <source>
        <dbReference type="ARBA" id="ARBA00016977"/>
    </source>
</evidence>
<evidence type="ECO:0000256" key="7">
    <source>
        <dbReference type="ARBA" id="ARBA00023239"/>
    </source>
</evidence>
<dbReference type="RefSeq" id="WP_175592226.1">
    <property type="nucleotide sequence ID" value="NZ_JABWGN010000010.1"/>
</dbReference>
<keyword evidence="10" id="KW-1185">Reference proteome</keyword>
<dbReference type="Gene3D" id="3.90.25.10">
    <property type="entry name" value="UDP-galactose 4-epimerase, domain 1"/>
    <property type="match status" value="1"/>
</dbReference>
<keyword evidence="7 9" id="KW-0456">Lyase</keyword>
<dbReference type="SUPFAM" id="SSF51735">
    <property type="entry name" value="NAD(P)-binding Rossmann-fold domains"/>
    <property type="match status" value="1"/>
</dbReference>
<reference evidence="9 10" key="1">
    <citation type="submission" date="2020-06" db="EMBL/GenBank/DDBJ databases">
        <title>Nonomuraea sp. SMC257, a novel actinomycete isolated from soil.</title>
        <authorList>
            <person name="Chanama M."/>
        </authorList>
    </citation>
    <scope>NUCLEOTIDE SEQUENCE [LARGE SCALE GENOMIC DNA]</scope>
    <source>
        <strain evidence="9 10">SMC257</strain>
    </source>
</reference>
<dbReference type="GO" id="GO:0008460">
    <property type="term" value="F:dTDP-glucose 4,6-dehydratase activity"/>
    <property type="evidence" value="ECO:0007669"/>
    <property type="project" value="UniProtKB-EC"/>
</dbReference>
<dbReference type="PANTHER" id="PTHR43000">
    <property type="entry name" value="DTDP-D-GLUCOSE 4,6-DEHYDRATASE-RELATED"/>
    <property type="match status" value="1"/>
</dbReference>
<dbReference type="Proteomes" id="UP000586042">
    <property type="component" value="Unassembled WGS sequence"/>
</dbReference>
<dbReference type="InterPro" id="IPR005888">
    <property type="entry name" value="dTDP_Gluc_deHydtase"/>
</dbReference>
<evidence type="ECO:0000259" key="8">
    <source>
        <dbReference type="Pfam" id="PF16363"/>
    </source>
</evidence>
<comment type="caution">
    <text evidence="9">The sequence shown here is derived from an EMBL/GenBank/DDBJ whole genome shotgun (WGS) entry which is preliminary data.</text>
</comment>
<gene>
    <name evidence="9" type="primary">rfbB</name>
    <name evidence="9" type="ORF">HTZ77_25495</name>
</gene>